<protein>
    <submittedName>
        <fullName evidence="1">Uncharacterized protein</fullName>
    </submittedName>
</protein>
<organism evidence="1 2">
    <name type="scientific">Caerostris extrusa</name>
    <name type="common">Bark spider</name>
    <name type="synonym">Caerostris bankana</name>
    <dbReference type="NCBI Taxonomy" id="172846"/>
    <lineage>
        <taxon>Eukaryota</taxon>
        <taxon>Metazoa</taxon>
        <taxon>Ecdysozoa</taxon>
        <taxon>Arthropoda</taxon>
        <taxon>Chelicerata</taxon>
        <taxon>Arachnida</taxon>
        <taxon>Araneae</taxon>
        <taxon>Araneomorphae</taxon>
        <taxon>Entelegynae</taxon>
        <taxon>Araneoidea</taxon>
        <taxon>Araneidae</taxon>
        <taxon>Caerostris</taxon>
    </lineage>
</organism>
<keyword evidence="2" id="KW-1185">Reference proteome</keyword>
<dbReference type="Proteomes" id="UP001054945">
    <property type="component" value="Unassembled WGS sequence"/>
</dbReference>
<evidence type="ECO:0000313" key="1">
    <source>
        <dbReference type="EMBL" id="GIY41461.1"/>
    </source>
</evidence>
<dbReference type="AlphaFoldDB" id="A0AAV4T835"/>
<sequence>MEQSLQLFSKRLVYSGDSRLPKKIKNKEEDHKVIRRISDSSAFRHLASRNYSAVDLLWCAATKNLQLLEWNS</sequence>
<gene>
    <name evidence="1" type="ORF">CEXT_74611</name>
</gene>
<proteinExistence type="predicted"/>
<name>A0AAV4T835_CAEEX</name>
<dbReference type="EMBL" id="BPLR01010716">
    <property type="protein sequence ID" value="GIY41461.1"/>
    <property type="molecule type" value="Genomic_DNA"/>
</dbReference>
<evidence type="ECO:0000313" key="2">
    <source>
        <dbReference type="Proteomes" id="UP001054945"/>
    </source>
</evidence>
<comment type="caution">
    <text evidence="1">The sequence shown here is derived from an EMBL/GenBank/DDBJ whole genome shotgun (WGS) entry which is preliminary data.</text>
</comment>
<reference evidence="1 2" key="1">
    <citation type="submission" date="2021-06" db="EMBL/GenBank/DDBJ databases">
        <title>Caerostris extrusa draft genome.</title>
        <authorList>
            <person name="Kono N."/>
            <person name="Arakawa K."/>
        </authorList>
    </citation>
    <scope>NUCLEOTIDE SEQUENCE [LARGE SCALE GENOMIC DNA]</scope>
</reference>
<accession>A0AAV4T835</accession>